<evidence type="ECO:0000259" key="1">
    <source>
        <dbReference type="Pfam" id="PF21805"/>
    </source>
</evidence>
<reference evidence="2" key="1">
    <citation type="submission" date="2016-04" db="EMBL/GenBank/DDBJ databases">
        <authorList>
            <person name="Evans L.H."/>
            <person name="Alamgir A."/>
            <person name="Owens N."/>
            <person name="Weber N.D."/>
            <person name="Virtaneva K."/>
            <person name="Barbian K."/>
            <person name="Babar A."/>
            <person name="Rosenke K."/>
        </authorList>
    </citation>
    <scope>NUCLEOTIDE SEQUENCE</scope>
    <source>
        <strain evidence="2">86</strain>
    </source>
</reference>
<evidence type="ECO:0000313" key="2">
    <source>
        <dbReference type="EMBL" id="SBW06443.1"/>
    </source>
</evidence>
<proteinExistence type="predicted"/>
<sequence>MPKVRKMLGRADDPCVLSLMGLMDTQSKATIARWCLDYARTEFLPIYQKAHPEDGRGVAALDAAERWLAGELKLPSVKKLILETHAAARELENDPVAQAAIRAVGQAASVVHVATHALGMVFYGAAATAYDRLGLEEPPQIYDALFLEECTRAKAALASIAVPDEPNPVKLKWYC</sequence>
<organism evidence="2">
    <name type="scientific">uncultured Eubacteriales bacterium</name>
    <dbReference type="NCBI Taxonomy" id="172733"/>
    <lineage>
        <taxon>Bacteria</taxon>
        <taxon>Bacillati</taxon>
        <taxon>Bacillota</taxon>
        <taxon>Clostridia</taxon>
        <taxon>Eubacteriales</taxon>
        <taxon>environmental samples</taxon>
    </lineage>
</organism>
<name>A0A212K415_9FIRM</name>
<gene>
    <name evidence="2" type="ORF">KL86CLO1_12163</name>
</gene>
<dbReference type="InterPro" id="IPR048667">
    <property type="entry name" value="Imm5-like"/>
</dbReference>
<dbReference type="AlphaFoldDB" id="A0A212K415"/>
<dbReference type="EMBL" id="FLUN01000001">
    <property type="protein sequence ID" value="SBW06443.1"/>
    <property type="molecule type" value="Genomic_DNA"/>
</dbReference>
<protein>
    <recommendedName>
        <fullName evidence="1">Imm-5-like domain-containing protein</fullName>
    </recommendedName>
</protein>
<accession>A0A212K415</accession>
<dbReference type="Pfam" id="PF21805">
    <property type="entry name" value="Imm5_like"/>
    <property type="match status" value="1"/>
</dbReference>
<feature type="domain" description="Imm-5-like" evidence="1">
    <location>
        <begin position="22"/>
        <end position="134"/>
    </location>
</feature>